<feature type="transmembrane region" description="Helical" evidence="1">
    <location>
        <begin position="116"/>
        <end position="136"/>
    </location>
</feature>
<keyword evidence="1" id="KW-0812">Transmembrane</keyword>
<feature type="transmembrane region" description="Helical" evidence="1">
    <location>
        <begin position="175"/>
        <end position="193"/>
    </location>
</feature>
<feature type="transmembrane region" description="Helical" evidence="1">
    <location>
        <begin position="301"/>
        <end position="322"/>
    </location>
</feature>
<accession>A0A412EZR6</accession>
<dbReference type="GO" id="GO:0016747">
    <property type="term" value="F:acyltransferase activity, transferring groups other than amino-acyl groups"/>
    <property type="evidence" value="ECO:0007669"/>
    <property type="project" value="InterPro"/>
</dbReference>
<reference evidence="3 4" key="1">
    <citation type="submission" date="2018-08" db="EMBL/GenBank/DDBJ databases">
        <title>A genome reference for cultivated species of the human gut microbiota.</title>
        <authorList>
            <person name="Zou Y."/>
            <person name="Xue W."/>
            <person name="Luo G."/>
        </authorList>
    </citation>
    <scope>NUCLEOTIDE SEQUENCE [LARGE SCALE GENOMIC DNA]</scope>
    <source>
        <strain evidence="3 4">AF25-11</strain>
    </source>
</reference>
<feature type="transmembrane region" description="Helical" evidence="1">
    <location>
        <begin position="228"/>
        <end position="248"/>
    </location>
</feature>
<organism evidence="3 4">
    <name type="scientific">Dorea formicigenerans</name>
    <dbReference type="NCBI Taxonomy" id="39486"/>
    <lineage>
        <taxon>Bacteria</taxon>
        <taxon>Bacillati</taxon>
        <taxon>Bacillota</taxon>
        <taxon>Clostridia</taxon>
        <taxon>Lachnospirales</taxon>
        <taxon>Lachnospiraceae</taxon>
        <taxon>Dorea</taxon>
    </lineage>
</organism>
<dbReference type="AlphaFoldDB" id="A0A412EZR6"/>
<comment type="caution">
    <text evidence="3">The sequence shown here is derived from an EMBL/GenBank/DDBJ whole genome shotgun (WGS) entry which is preliminary data.</text>
</comment>
<feature type="domain" description="Acyltransferase 3" evidence="2">
    <location>
        <begin position="39"/>
        <end position="316"/>
    </location>
</feature>
<evidence type="ECO:0000259" key="2">
    <source>
        <dbReference type="Pfam" id="PF01757"/>
    </source>
</evidence>
<gene>
    <name evidence="3" type="ORF">DWY33_09445</name>
</gene>
<dbReference type="EMBL" id="QRUK01000016">
    <property type="protein sequence ID" value="RGR58479.1"/>
    <property type="molecule type" value="Genomic_DNA"/>
</dbReference>
<keyword evidence="1" id="KW-1133">Transmembrane helix</keyword>
<feature type="transmembrane region" description="Helical" evidence="1">
    <location>
        <begin position="38"/>
        <end position="62"/>
    </location>
</feature>
<name>A0A412EZR6_9FIRM</name>
<dbReference type="InterPro" id="IPR002656">
    <property type="entry name" value="Acyl_transf_3_dom"/>
</dbReference>
<proteinExistence type="predicted"/>
<feature type="transmembrane region" description="Helical" evidence="1">
    <location>
        <begin position="148"/>
        <end position="169"/>
    </location>
</feature>
<feature type="transmembrane region" description="Helical" evidence="1">
    <location>
        <begin position="74"/>
        <end position="96"/>
    </location>
</feature>
<dbReference type="Pfam" id="PF01757">
    <property type="entry name" value="Acyl_transf_3"/>
    <property type="match status" value="1"/>
</dbReference>
<sequence>MGNRIVASSNNVYDCPFSCIKSWWSSRCSFYWGGQYEIVWFLEALLCCSVNVYAIISGYVGYTSSETKKSVNKFFNLWLQVFFYSLLLELLISFMQGSYSIKEIVKACFPITTTQYWYFTAYVGVYFVAPWINKLLKSMEYKEAKKAFIGFCGVFMLYVSIMGIFYDPFKVEGGYSFLWLTILYILGAFLRKLEIPQLVKKRKAVVVLVSCWGISFFCKKMVPTQNIFINYTSITTIGISIAFIIIFAKINNCKNLLIEKLVRVFGPATFGVYLVHDHSMVRSYFIEGKLKWIIKLSPWKFVIVLCSIGLFIFIVALSIELIRVKLFSKIKALI</sequence>
<evidence type="ECO:0000313" key="4">
    <source>
        <dbReference type="Proteomes" id="UP000283652"/>
    </source>
</evidence>
<dbReference type="RefSeq" id="WP_118398675.1">
    <property type="nucleotide sequence ID" value="NZ_QRUK01000016.1"/>
</dbReference>
<dbReference type="Proteomes" id="UP000283652">
    <property type="component" value="Unassembled WGS sequence"/>
</dbReference>
<evidence type="ECO:0000256" key="1">
    <source>
        <dbReference type="SAM" id="Phobius"/>
    </source>
</evidence>
<protein>
    <recommendedName>
        <fullName evidence="2">Acyltransferase 3 domain-containing protein</fullName>
    </recommendedName>
</protein>
<evidence type="ECO:0000313" key="3">
    <source>
        <dbReference type="EMBL" id="RGR58479.1"/>
    </source>
</evidence>
<keyword evidence="1" id="KW-0472">Membrane</keyword>